<evidence type="ECO:0000256" key="6">
    <source>
        <dbReference type="ARBA" id="ARBA00023163"/>
    </source>
</evidence>
<gene>
    <name evidence="14" type="ORF">E1163_08370</name>
</gene>
<proteinExistence type="predicted"/>
<keyword evidence="9" id="KW-0812">Transmembrane</keyword>
<dbReference type="PANTHER" id="PTHR43547">
    <property type="entry name" value="TWO-COMPONENT HISTIDINE KINASE"/>
    <property type="match status" value="1"/>
</dbReference>
<keyword evidence="15" id="KW-1185">Reference proteome</keyword>
<keyword evidence="9" id="KW-0472">Membrane</keyword>
<evidence type="ECO:0000256" key="2">
    <source>
        <dbReference type="ARBA" id="ARBA00012438"/>
    </source>
</evidence>
<dbReference type="InterPro" id="IPR003594">
    <property type="entry name" value="HATPase_dom"/>
</dbReference>
<feature type="domain" description="HTH araC/xylS-type" evidence="11">
    <location>
        <begin position="890"/>
        <end position="989"/>
    </location>
</feature>
<dbReference type="InterPro" id="IPR011006">
    <property type="entry name" value="CheY-like_superfamily"/>
</dbReference>
<feature type="modified residue" description="4-aspartylphosphate" evidence="7">
    <location>
        <position position="791"/>
    </location>
</feature>
<dbReference type="Proteomes" id="UP000798808">
    <property type="component" value="Unassembled WGS sequence"/>
</dbReference>
<evidence type="ECO:0000256" key="9">
    <source>
        <dbReference type="SAM" id="Phobius"/>
    </source>
</evidence>
<keyword evidence="10" id="KW-0732">Signal</keyword>
<dbReference type="SUPFAM" id="SSF46689">
    <property type="entry name" value="Homeodomain-like"/>
    <property type="match status" value="1"/>
</dbReference>
<dbReference type="InterPro" id="IPR004358">
    <property type="entry name" value="Sig_transdc_His_kin-like_C"/>
</dbReference>
<dbReference type="Pfam" id="PF12833">
    <property type="entry name" value="HTH_18"/>
    <property type="match status" value="1"/>
</dbReference>
<evidence type="ECO:0000256" key="5">
    <source>
        <dbReference type="ARBA" id="ARBA00023125"/>
    </source>
</evidence>
<dbReference type="SMART" id="SM00388">
    <property type="entry name" value="HisKA"/>
    <property type="match status" value="1"/>
</dbReference>
<name>A0ABW9RLG3_9BACT</name>
<dbReference type="InterPro" id="IPR011990">
    <property type="entry name" value="TPR-like_helical_dom_sf"/>
</dbReference>
<dbReference type="PANTHER" id="PTHR43547:SF2">
    <property type="entry name" value="HYBRID SIGNAL TRANSDUCTION HISTIDINE KINASE C"/>
    <property type="match status" value="1"/>
</dbReference>
<dbReference type="CDD" id="cd00075">
    <property type="entry name" value="HATPase"/>
    <property type="match status" value="1"/>
</dbReference>
<dbReference type="InterPro" id="IPR018060">
    <property type="entry name" value="HTH_AraC"/>
</dbReference>
<protein>
    <recommendedName>
        <fullName evidence="2">histidine kinase</fullName>
        <ecNumber evidence="2">2.7.13.3</ecNumber>
    </recommendedName>
</protein>
<sequence length="993" mass="112361">MRRLFLLLVLALSFTFSFSQDRSKVDSLTNILHNSDYDTAKVFALKWLAWEYYFAGSDSTDYFLDRMVDLSKDLNYTKGLWDAYNIKGVVYYTDAAYDSATITFNKAFALSTDDKYSKEKIYSLKYSGESLKRSAKFKAADSCFKRIVEVAKTSNDSTSIAKGYKAVAQNHYAQGDFRAALKYHFKADTFMVNDITIDHAENFQNIAHVYNALDNPKAEMRYYKEALKIYEKMDDKYGINAIYKSLGAMENANKNHNQAREYLEKSYSYFKDYNDPLMLAGIEYQLGLSHHSLGNTDQALVYYNQAASRVEGTEGSSLPANLYRDMGRLFGSRNEPDKSILYFKKALDNALRVGNIQSIELALEALSDAYFAKGDYREAYNTLKRHGFYNDSINVIYRDKALHELEAKYQTEKNEKQIDLLTAQNELAQNEKKTQLYILLGIVLIVLVIAVVFYVLYRNRQKLTKKLRQLDSARSHFFANISHEFRTPLTLIKSPVEKQLAQPGLSVEMQTDLKVINQNADRLLALVDQLLDLSKLESGHLQLRVAHADLFSDIRAMASAFRYLAEQKSIGYTLLIDDTTNLYWYDRDVVEKITVNLLSNAIKYTGESGEVKLTATVAGNRFKLSVKNTGEGIPKEEIDRIFERFYQTDDSHEGVGIGLALVHELTTLHKGHLNYSGEESGWLEFVVTLPVDRASFSTGEFATPERIKAVTGSRATINSHPYSSPVNDQHPDEQSENDATHPTLLIVDDNTDIRKLVKGLFDTDYKVLEAENGRLGIEIALQTIPDVIISDIMMPGVDGVELAATLKQDERTSHIPIILLTAKAGEANELIGLETGADDYVVKPFGNELLKVKVKNLVNIRAQLHKRYSRELVLSPKEVTVTSTDEKFLQRVQALFDEKLTDPQFNAQVFSTEIGMSRMQLHRKLKALVGCTTSELIRSQRLKLAAQLLQKGGVNMSEVGYTVGFNDPSYFSKCFKEFYGHSPSEYAESHSTG</sequence>
<dbReference type="Gene3D" id="1.25.40.10">
    <property type="entry name" value="Tetratricopeptide repeat domain"/>
    <property type="match status" value="2"/>
</dbReference>
<dbReference type="InterPro" id="IPR003661">
    <property type="entry name" value="HisK_dim/P_dom"/>
</dbReference>
<dbReference type="InterPro" id="IPR036097">
    <property type="entry name" value="HisK_dim/P_sf"/>
</dbReference>
<dbReference type="Gene3D" id="3.40.50.2300">
    <property type="match status" value="1"/>
</dbReference>
<dbReference type="PRINTS" id="PR00344">
    <property type="entry name" value="BCTRLSENSOR"/>
</dbReference>
<dbReference type="SUPFAM" id="SSF52172">
    <property type="entry name" value="CheY-like"/>
    <property type="match status" value="1"/>
</dbReference>
<dbReference type="Pfam" id="PF00072">
    <property type="entry name" value="Response_reg"/>
    <property type="match status" value="1"/>
</dbReference>
<dbReference type="Pfam" id="PF00512">
    <property type="entry name" value="HisKA"/>
    <property type="match status" value="1"/>
</dbReference>
<comment type="catalytic activity">
    <reaction evidence="1">
        <text>ATP + protein L-histidine = ADP + protein N-phospho-L-histidine.</text>
        <dbReference type="EC" id="2.7.13.3"/>
    </reaction>
</comment>
<comment type="caution">
    <text evidence="14">The sequence shown here is derived from an EMBL/GenBank/DDBJ whole genome shotgun (WGS) entry which is preliminary data.</text>
</comment>
<evidence type="ECO:0000256" key="10">
    <source>
        <dbReference type="SAM" id="SignalP"/>
    </source>
</evidence>
<dbReference type="SUPFAM" id="SSF48452">
    <property type="entry name" value="TPR-like"/>
    <property type="match status" value="2"/>
</dbReference>
<dbReference type="EC" id="2.7.13.3" evidence="2"/>
<dbReference type="SUPFAM" id="SSF47384">
    <property type="entry name" value="Homodimeric domain of signal transducing histidine kinase"/>
    <property type="match status" value="1"/>
</dbReference>
<dbReference type="SMART" id="SM00387">
    <property type="entry name" value="HATPase_c"/>
    <property type="match status" value="1"/>
</dbReference>
<dbReference type="PROSITE" id="PS50109">
    <property type="entry name" value="HIS_KIN"/>
    <property type="match status" value="1"/>
</dbReference>
<evidence type="ECO:0000259" key="11">
    <source>
        <dbReference type="PROSITE" id="PS01124"/>
    </source>
</evidence>
<dbReference type="SMART" id="SM00028">
    <property type="entry name" value="TPR"/>
    <property type="match status" value="6"/>
</dbReference>
<dbReference type="SMART" id="SM00342">
    <property type="entry name" value="HTH_ARAC"/>
    <property type="match status" value="1"/>
</dbReference>
<dbReference type="CDD" id="cd00082">
    <property type="entry name" value="HisKA"/>
    <property type="match status" value="1"/>
</dbReference>
<dbReference type="Gene3D" id="3.30.565.10">
    <property type="entry name" value="Histidine kinase-like ATPase, C-terminal domain"/>
    <property type="match status" value="1"/>
</dbReference>
<keyword evidence="9" id="KW-1133">Transmembrane helix</keyword>
<accession>A0ABW9RLG3</accession>
<dbReference type="InterPro" id="IPR018062">
    <property type="entry name" value="HTH_AraC-typ_CS"/>
</dbReference>
<evidence type="ECO:0000313" key="15">
    <source>
        <dbReference type="Proteomes" id="UP000798808"/>
    </source>
</evidence>
<feature type="domain" description="Response regulatory" evidence="13">
    <location>
        <begin position="743"/>
        <end position="858"/>
    </location>
</feature>
<feature type="transmembrane region" description="Helical" evidence="9">
    <location>
        <begin position="436"/>
        <end position="457"/>
    </location>
</feature>
<evidence type="ECO:0000259" key="13">
    <source>
        <dbReference type="PROSITE" id="PS50110"/>
    </source>
</evidence>
<feature type="compositionally biased region" description="Polar residues" evidence="8">
    <location>
        <begin position="713"/>
        <end position="727"/>
    </location>
</feature>
<keyword evidence="4" id="KW-0805">Transcription regulation</keyword>
<evidence type="ECO:0000256" key="1">
    <source>
        <dbReference type="ARBA" id="ARBA00000085"/>
    </source>
</evidence>
<evidence type="ECO:0000313" key="14">
    <source>
        <dbReference type="EMBL" id="MTI24952.1"/>
    </source>
</evidence>
<dbReference type="EMBL" id="SMLW01000469">
    <property type="protein sequence ID" value="MTI24952.1"/>
    <property type="molecule type" value="Genomic_DNA"/>
</dbReference>
<dbReference type="Gene3D" id="1.10.10.60">
    <property type="entry name" value="Homeodomain-like"/>
    <property type="match status" value="1"/>
</dbReference>
<evidence type="ECO:0000256" key="8">
    <source>
        <dbReference type="SAM" id="MobiDB-lite"/>
    </source>
</evidence>
<evidence type="ECO:0000256" key="4">
    <source>
        <dbReference type="ARBA" id="ARBA00023015"/>
    </source>
</evidence>
<organism evidence="14 15">
    <name type="scientific">Fulvivirga kasyanovii</name>
    <dbReference type="NCBI Taxonomy" id="396812"/>
    <lineage>
        <taxon>Bacteria</taxon>
        <taxon>Pseudomonadati</taxon>
        <taxon>Bacteroidota</taxon>
        <taxon>Cytophagia</taxon>
        <taxon>Cytophagales</taxon>
        <taxon>Fulvivirgaceae</taxon>
        <taxon>Fulvivirga</taxon>
    </lineage>
</organism>
<dbReference type="PROSITE" id="PS01124">
    <property type="entry name" value="HTH_ARAC_FAMILY_2"/>
    <property type="match status" value="1"/>
</dbReference>
<dbReference type="InterPro" id="IPR005467">
    <property type="entry name" value="His_kinase_dom"/>
</dbReference>
<feature type="domain" description="Histidine kinase" evidence="12">
    <location>
        <begin position="480"/>
        <end position="693"/>
    </location>
</feature>
<dbReference type="InterPro" id="IPR001789">
    <property type="entry name" value="Sig_transdc_resp-reg_receiver"/>
</dbReference>
<evidence type="ECO:0000259" key="12">
    <source>
        <dbReference type="PROSITE" id="PS50109"/>
    </source>
</evidence>
<dbReference type="Gene3D" id="1.10.287.130">
    <property type="match status" value="1"/>
</dbReference>
<dbReference type="InterPro" id="IPR036890">
    <property type="entry name" value="HATPase_C_sf"/>
</dbReference>
<dbReference type="Pfam" id="PF13424">
    <property type="entry name" value="TPR_12"/>
    <property type="match status" value="1"/>
</dbReference>
<dbReference type="SMART" id="SM00448">
    <property type="entry name" value="REC"/>
    <property type="match status" value="1"/>
</dbReference>
<reference evidence="14 15" key="1">
    <citation type="submission" date="2019-02" db="EMBL/GenBank/DDBJ databases">
        <authorList>
            <person name="Goldberg S.R."/>
            <person name="Haltli B.A."/>
            <person name="Correa H."/>
            <person name="Russell K.G."/>
        </authorList>
    </citation>
    <scope>NUCLEOTIDE SEQUENCE [LARGE SCALE GENOMIC DNA]</scope>
    <source>
        <strain evidence="14 15">JCM 16186</strain>
    </source>
</reference>
<dbReference type="InterPro" id="IPR019734">
    <property type="entry name" value="TPR_rpt"/>
</dbReference>
<keyword evidence="6" id="KW-0804">Transcription</keyword>
<dbReference type="CDD" id="cd17574">
    <property type="entry name" value="REC_OmpR"/>
    <property type="match status" value="1"/>
</dbReference>
<evidence type="ECO:0000256" key="3">
    <source>
        <dbReference type="ARBA" id="ARBA00022553"/>
    </source>
</evidence>
<keyword evidence="5" id="KW-0238">DNA-binding</keyword>
<feature type="signal peptide" evidence="10">
    <location>
        <begin position="1"/>
        <end position="19"/>
    </location>
</feature>
<dbReference type="Pfam" id="PF02518">
    <property type="entry name" value="HATPase_c"/>
    <property type="match status" value="1"/>
</dbReference>
<feature type="chain" id="PRO_5046795929" description="histidine kinase" evidence="10">
    <location>
        <begin position="20"/>
        <end position="993"/>
    </location>
</feature>
<dbReference type="SUPFAM" id="SSF55874">
    <property type="entry name" value="ATPase domain of HSP90 chaperone/DNA topoisomerase II/histidine kinase"/>
    <property type="match status" value="1"/>
</dbReference>
<keyword evidence="3 7" id="KW-0597">Phosphoprotein</keyword>
<feature type="region of interest" description="Disordered" evidence="8">
    <location>
        <begin position="712"/>
        <end position="737"/>
    </location>
</feature>
<dbReference type="PROSITE" id="PS50110">
    <property type="entry name" value="RESPONSE_REGULATORY"/>
    <property type="match status" value="1"/>
</dbReference>
<dbReference type="PROSITE" id="PS00041">
    <property type="entry name" value="HTH_ARAC_FAMILY_1"/>
    <property type="match status" value="1"/>
</dbReference>
<dbReference type="InterPro" id="IPR009057">
    <property type="entry name" value="Homeodomain-like_sf"/>
</dbReference>
<evidence type="ECO:0000256" key="7">
    <source>
        <dbReference type="PROSITE-ProRule" id="PRU00169"/>
    </source>
</evidence>
<dbReference type="Pfam" id="PF13181">
    <property type="entry name" value="TPR_8"/>
    <property type="match status" value="1"/>
</dbReference>